<gene>
    <name evidence="1" type="ORF">GCM10009716_02480</name>
</gene>
<reference evidence="1 2" key="1">
    <citation type="journal article" date="2019" name="Int. J. Syst. Evol. Microbiol.">
        <title>The Global Catalogue of Microorganisms (GCM) 10K type strain sequencing project: providing services to taxonomists for standard genome sequencing and annotation.</title>
        <authorList>
            <consortium name="The Broad Institute Genomics Platform"/>
            <consortium name="The Broad Institute Genome Sequencing Center for Infectious Disease"/>
            <person name="Wu L."/>
            <person name="Ma J."/>
        </authorList>
    </citation>
    <scope>NUCLEOTIDE SEQUENCE [LARGE SCALE GENOMIC DNA]</scope>
    <source>
        <strain evidence="1 2">JCM 13581</strain>
    </source>
</reference>
<name>A0ABN2NRQ2_9ACTN</name>
<comment type="caution">
    <text evidence="1">The sequence shown here is derived from an EMBL/GenBank/DDBJ whole genome shotgun (WGS) entry which is preliminary data.</text>
</comment>
<organism evidence="1 2">
    <name type="scientific">Streptomyces sodiiphilus</name>
    <dbReference type="NCBI Taxonomy" id="226217"/>
    <lineage>
        <taxon>Bacteria</taxon>
        <taxon>Bacillati</taxon>
        <taxon>Actinomycetota</taxon>
        <taxon>Actinomycetes</taxon>
        <taxon>Kitasatosporales</taxon>
        <taxon>Streptomycetaceae</taxon>
        <taxon>Streptomyces</taxon>
    </lineage>
</organism>
<evidence type="ECO:0000313" key="2">
    <source>
        <dbReference type="Proteomes" id="UP001501303"/>
    </source>
</evidence>
<dbReference type="Proteomes" id="UP001501303">
    <property type="component" value="Unassembled WGS sequence"/>
</dbReference>
<accession>A0ABN2NRQ2</accession>
<protein>
    <submittedName>
        <fullName evidence="1">Uncharacterized protein</fullName>
    </submittedName>
</protein>
<dbReference type="EMBL" id="BAAAMJ010000002">
    <property type="protein sequence ID" value="GAA1895894.1"/>
    <property type="molecule type" value="Genomic_DNA"/>
</dbReference>
<keyword evidence="2" id="KW-1185">Reference proteome</keyword>
<sequence>MPVNSRRQPDVFRIPRVRGRLRAAESGPVPRLPGLAARGDTRRTFPFGRFIPPAGCPAGGARTLDNRRCEDRHIRAGTADCVAVDRRHAIESPIVGMVPR</sequence>
<proteinExistence type="predicted"/>
<evidence type="ECO:0000313" key="1">
    <source>
        <dbReference type="EMBL" id="GAA1895894.1"/>
    </source>
</evidence>